<keyword evidence="4" id="KW-1185">Reference proteome</keyword>
<reference evidence="3 4" key="1">
    <citation type="submission" date="2024-10" db="EMBL/GenBank/DDBJ databases">
        <title>Updated reference genomes for cyclostephanoid diatoms.</title>
        <authorList>
            <person name="Roberts W.R."/>
            <person name="Alverson A.J."/>
        </authorList>
    </citation>
    <scope>NUCLEOTIDE SEQUENCE [LARGE SCALE GENOMIC DNA]</scope>
    <source>
        <strain evidence="3 4">AJA276-08</strain>
    </source>
</reference>
<evidence type="ECO:0000313" key="4">
    <source>
        <dbReference type="Proteomes" id="UP001530315"/>
    </source>
</evidence>
<organism evidence="3 4">
    <name type="scientific">Stephanodiscus triporus</name>
    <dbReference type="NCBI Taxonomy" id="2934178"/>
    <lineage>
        <taxon>Eukaryota</taxon>
        <taxon>Sar</taxon>
        <taxon>Stramenopiles</taxon>
        <taxon>Ochrophyta</taxon>
        <taxon>Bacillariophyta</taxon>
        <taxon>Coscinodiscophyceae</taxon>
        <taxon>Thalassiosirophycidae</taxon>
        <taxon>Stephanodiscales</taxon>
        <taxon>Stephanodiscaceae</taxon>
        <taxon>Stephanodiscus</taxon>
    </lineage>
</organism>
<protein>
    <submittedName>
        <fullName evidence="3">Uncharacterized protein</fullName>
    </submittedName>
</protein>
<keyword evidence="2" id="KW-0812">Transmembrane</keyword>
<name>A0ABD3NGU8_9STRA</name>
<sequence length="192" mass="21089">MKRSTPALFAALARASSGDLVASFAPSPSSTERMPRRRPTTTTTTTTTTATRTPTSLNLWLPTTDMSSLMISTIDSDIASIPDNEFRTVFAGGLFIMFGSILSTIFVGFLIESNGGGYADLVAETYAEQNMGDGEETFLNSLGLNAEQKTETVEMVRTFREKKMRTAGTWTVADEEEKRQLAEEKDMFSDYD</sequence>
<keyword evidence="2" id="KW-0472">Membrane</keyword>
<accession>A0ABD3NGU8</accession>
<evidence type="ECO:0000313" key="3">
    <source>
        <dbReference type="EMBL" id="KAL3772200.1"/>
    </source>
</evidence>
<evidence type="ECO:0000256" key="1">
    <source>
        <dbReference type="SAM" id="MobiDB-lite"/>
    </source>
</evidence>
<comment type="caution">
    <text evidence="3">The sequence shown here is derived from an EMBL/GenBank/DDBJ whole genome shotgun (WGS) entry which is preliminary data.</text>
</comment>
<feature type="compositionally biased region" description="Low complexity" evidence="1">
    <location>
        <begin position="40"/>
        <end position="52"/>
    </location>
</feature>
<gene>
    <name evidence="3" type="ORF">ACHAW5_009347</name>
</gene>
<proteinExistence type="predicted"/>
<feature type="region of interest" description="Disordered" evidence="1">
    <location>
        <begin position="23"/>
        <end position="52"/>
    </location>
</feature>
<evidence type="ECO:0000256" key="2">
    <source>
        <dbReference type="SAM" id="Phobius"/>
    </source>
</evidence>
<dbReference type="EMBL" id="JALLAZ020001584">
    <property type="protein sequence ID" value="KAL3772200.1"/>
    <property type="molecule type" value="Genomic_DNA"/>
</dbReference>
<dbReference type="Proteomes" id="UP001530315">
    <property type="component" value="Unassembled WGS sequence"/>
</dbReference>
<dbReference type="AlphaFoldDB" id="A0ABD3NGU8"/>
<keyword evidence="2" id="KW-1133">Transmembrane helix</keyword>
<feature type="transmembrane region" description="Helical" evidence="2">
    <location>
        <begin position="89"/>
        <end position="111"/>
    </location>
</feature>